<feature type="transmembrane region" description="Helical" evidence="8">
    <location>
        <begin position="36"/>
        <end position="54"/>
    </location>
</feature>
<dbReference type="GO" id="GO:0015179">
    <property type="term" value="F:L-amino acid transmembrane transporter activity"/>
    <property type="evidence" value="ECO:0007669"/>
    <property type="project" value="TreeGrafter"/>
</dbReference>
<dbReference type="EMBL" id="VXIV02001606">
    <property type="protein sequence ID" value="KAF6031410.1"/>
    <property type="molecule type" value="Genomic_DNA"/>
</dbReference>
<sequence>MLVYLVTGFFGYIAFYDKDIGGDILLSFNPSFGADLLKFGFVISVALSFPLMVFPCRQSLNTLLFSTTQTLQRHTGFTGTVPMSANKFNGLTGGIILGTLLIGIYFPNVEFVIGLNGSTMGCLISFIFPALMFLKVIPTPSGGQTQAKVVLIVGILTLCLSTYSTIHNASPNEIQDLSDELHTPIILDHDKVKMLVTVPVQRLANKKEKEVVADQQEPPNQGEDKNLVKDTGEEKRQEPPNPQPPEKTGEDGGEKGASQSSSFDNSCYRAKDPLYSYAEGLPNKKGEHAAGTLSKKQNKKKKHIQFLNKLSTARKDADKKHDEDPVRTGDKEPEGHENHPLDSKVEKEEEEQELDLKNVEKRDLSDQQAVQQQGVVPQQVAQGVVPQQVAQGVVPQQVAQGVVPQQVVQGVVPQQGNLQQGVVPQQVVQGVVPQQGNLQQGVVPQQVAQGFVPQQGNLQQRVVPQQVAQGVVPQQGNIQQGVVPQQGNLQQGVVPQQGNLQQGVVPQQVAQGVVPQQVVQGVVSQQGNMQQGFIPQQGNLQQRVVPQQVAQGVAPQQGNLQQGVVPQQVAQGVVSQQGFLQQVGQGGVQQPIANQPVAQQPIANQPVVQQPMANQPVAQQPIAIQPVAQQPIANQPVAQQPIANQPVAQQPIANQPVAQQQMANQPVVQQQIANQPVAQQPIANQPVAQQQIANQPVAQQPIANQPVAQQPIANQAVEQQMVKEPIRQQVESRLVEGEKSLKGDGFIKTQEIKLAQAETAQNQSIQDAKELKDSLKEIIGDEVKGDSTA</sequence>
<evidence type="ECO:0000256" key="2">
    <source>
        <dbReference type="ARBA" id="ARBA00022448"/>
    </source>
</evidence>
<evidence type="ECO:0000256" key="5">
    <source>
        <dbReference type="ARBA" id="ARBA00022989"/>
    </source>
</evidence>
<feature type="compositionally biased region" description="Basic and acidic residues" evidence="7">
    <location>
        <begin position="222"/>
        <end position="238"/>
    </location>
</feature>
<dbReference type="GO" id="GO:0030527">
    <property type="term" value="F:structural constituent of chromatin"/>
    <property type="evidence" value="ECO:0007669"/>
    <property type="project" value="InterPro"/>
</dbReference>
<gene>
    <name evidence="10" type="ORF">EB796_010276</name>
</gene>
<dbReference type="GO" id="GO:0030261">
    <property type="term" value="P:chromosome condensation"/>
    <property type="evidence" value="ECO:0007669"/>
    <property type="project" value="InterPro"/>
</dbReference>
<feature type="transmembrane region" description="Helical" evidence="8">
    <location>
        <begin position="118"/>
        <end position="137"/>
    </location>
</feature>
<dbReference type="GO" id="GO:0016020">
    <property type="term" value="C:membrane"/>
    <property type="evidence" value="ECO:0007669"/>
    <property type="project" value="UniProtKB-SubCell"/>
</dbReference>
<evidence type="ECO:0000256" key="8">
    <source>
        <dbReference type="SAM" id="Phobius"/>
    </source>
</evidence>
<evidence type="ECO:0000256" key="7">
    <source>
        <dbReference type="SAM" id="MobiDB-lite"/>
    </source>
</evidence>
<dbReference type="InterPro" id="IPR009970">
    <property type="entry name" value="HC2"/>
</dbReference>
<feature type="compositionally biased region" description="Basic and acidic residues" evidence="7">
    <location>
        <begin position="354"/>
        <end position="365"/>
    </location>
</feature>
<evidence type="ECO:0000256" key="4">
    <source>
        <dbReference type="ARBA" id="ARBA00022970"/>
    </source>
</evidence>
<evidence type="ECO:0000256" key="1">
    <source>
        <dbReference type="ARBA" id="ARBA00004141"/>
    </source>
</evidence>
<feature type="transmembrane region" description="Helical" evidence="8">
    <location>
        <begin position="88"/>
        <end position="106"/>
    </location>
</feature>
<name>A0A7J7JYD0_BUGNE</name>
<feature type="region of interest" description="Disordered" evidence="7">
    <location>
        <begin position="206"/>
        <end position="370"/>
    </location>
</feature>
<proteinExistence type="predicted"/>
<accession>A0A7J7JYD0</accession>
<organism evidence="10 11">
    <name type="scientific">Bugula neritina</name>
    <name type="common">Brown bryozoan</name>
    <name type="synonym">Sertularia neritina</name>
    <dbReference type="NCBI Taxonomy" id="10212"/>
    <lineage>
        <taxon>Eukaryota</taxon>
        <taxon>Metazoa</taxon>
        <taxon>Spiralia</taxon>
        <taxon>Lophotrochozoa</taxon>
        <taxon>Bryozoa</taxon>
        <taxon>Gymnolaemata</taxon>
        <taxon>Cheilostomatida</taxon>
        <taxon>Flustrina</taxon>
        <taxon>Buguloidea</taxon>
        <taxon>Bugulidae</taxon>
        <taxon>Bugula</taxon>
    </lineage>
</organism>
<dbReference type="Proteomes" id="UP000593567">
    <property type="component" value="Unassembled WGS sequence"/>
</dbReference>
<keyword evidence="6 8" id="KW-0472">Membrane</keyword>
<dbReference type="AlphaFoldDB" id="A0A7J7JYD0"/>
<protein>
    <submittedName>
        <fullName evidence="10">SLC38A10</fullName>
    </submittedName>
</protein>
<dbReference type="InterPro" id="IPR013057">
    <property type="entry name" value="AA_transpt_TM"/>
</dbReference>
<evidence type="ECO:0000256" key="6">
    <source>
        <dbReference type="ARBA" id="ARBA00023136"/>
    </source>
</evidence>
<keyword evidence="4" id="KW-0029">Amino-acid transport</keyword>
<dbReference type="GO" id="GO:0003677">
    <property type="term" value="F:DNA binding"/>
    <property type="evidence" value="ECO:0007669"/>
    <property type="project" value="InterPro"/>
</dbReference>
<dbReference type="PANTHER" id="PTHR22950">
    <property type="entry name" value="AMINO ACID TRANSPORTER"/>
    <property type="match status" value="1"/>
</dbReference>
<dbReference type="OrthoDB" id="6258183at2759"/>
<keyword evidence="5 8" id="KW-1133">Transmembrane helix</keyword>
<comment type="caution">
    <text evidence="10">The sequence shown here is derived from an EMBL/GenBank/DDBJ whole genome shotgun (WGS) entry which is preliminary data.</text>
</comment>
<comment type="subcellular location">
    <subcellularLocation>
        <location evidence="1">Membrane</location>
        <topology evidence="1">Multi-pass membrane protein</topology>
    </subcellularLocation>
</comment>
<evidence type="ECO:0000259" key="9">
    <source>
        <dbReference type="Pfam" id="PF01490"/>
    </source>
</evidence>
<reference evidence="10" key="1">
    <citation type="submission" date="2020-06" db="EMBL/GenBank/DDBJ databases">
        <title>Draft genome of Bugula neritina, a colonial animal packing powerful symbionts and potential medicines.</title>
        <authorList>
            <person name="Rayko M."/>
        </authorList>
    </citation>
    <scope>NUCLEOTIDE SEQUENCE [LARGE SCALE GENOMIC DNA]</scope>
    <source>
        <strain evidence="10">Kwan_BN1</strain>
    </source>
</reference>
<feature type="transmembrane region" description="Helical" evidence="8">
    <location>
        <begin position="149"/>
        <end position="166"/>
    </location>
</feature>
<dbReference type="Pfam" id="PF07382">
    <property type="entry name" value="HC2"/>
    <property type="match status" value="1"/>
</dbReference>
<keyword evidence="3 8" id="KW-0812">Transmembrane</keyword>
<dbReference type="PANTHER" id="PTHR22950:SF646">
    <property type="entry name" value="SODIUM-COUPLED NEUTRAL AMINO ACID TRANSPORTER 10-RELATED"/>
    <property type="match status" value="1"/>
</dbReference>
<feature type="domain" description="Amino acid transporter transmembrane" evidence="9">
    <location>
        <begin position="2"/>
        <end position="166"/>
    </location>
</feature>
<keyword evidence="2" id="KW-0813">Transport</keyword>
<keyword evidence="11" id="KW-1185">Reference proteome</keyword>
<evidence type="ECO:0000313" key="11">
    <source>
        <dbReference type="Proteomes" id="UP000593567"/>
    </source>
</evidence>
<evidence type="ECO:0000313" key="10">
    <source>
        <dbReference type="EMBL" id="KAF6031410.1"/>
    </source>
</evidence>
<feature type="compositionally biased region" description="Basic and acidic residues" evidence="7">
    <location>
        <begin position="313"/>
        <end position="347"/>
    </location>
</feature>
<dbReference type="Pfam" id="PF01490">
    <property type="entry name" value="Aa_trans"/>
    <property type="match status" value="1"/>
</dbReference>
<evidence type="ECO:0000256" key="3">
    <source>
        <dbReference type="ARBA" id="ARBA00022692"/>
    </source>
</evidence>